<feature type="compositionally biased region" description="Low complexity" evidence="7">
    <location>
        <begin position="566"/>
        <end position="579"/>
    </location>
</feature>
<keyword evidence="4" id="KW-0804">Transcription</keyword>
<dbReference type="Pfam" id="PF07303">
    <property type="entry name" value="Occludin_ELL"/>
    <property type="match status" value="1"/>
</dbReference>
<feature type="compositionally biased region" description="Polar residues" evidence="7">
    <location>
        <begin position="798"/>
        <end position="814"/>
    </location>
</feature>
<organism evidence="9 10">
    <name type="scientific">Calicophoron daubneyi</name>
    <name type="common">Rumen fluke</name>
    <name type="synonym">Paramphistomum daubneyi</name>
    <dbReference type="NCBI Taxonomy" id="300641"/>
    <lineage>
        <taxon>Eukaryota</taxon>
        <taxon>Metazoa</taxon>
        <taxon>Spiralia</taxon>
        <taxon>Lophotrochozoa</taxon>
        <taxon>Platyhelminthes</taxon>
        <taxon>Trematoda</taxon>
        <taxon>Digenea</taxon>
        <taxon>Plagiorchiida</taxon>
        <taxon>Pronocephalata</taxon>
        <taxon>Paramphistomoidea</taxon>
        <taxon>Paramphistomidae</taxon>
        <taxon>Calicophoron</taxon>
    </lineage>
</organism>
<dbReference type="InterPro" id="IPR010844">
    <property type="entry name" value="Occludin_ELL"/>
</dbReference>
<comment type="similarity">
    <text evidence="2 6">Belongs to the ELL/occludin family.</text>
</comment>
<feature type="region of interest" description="Disordered" evidence="7">
    <location>
        <begin position="394"/>
        <end position="483"/>
    </location>
</feature>
<dbReference type="GO" id="GO:0008023">
    <property type="term" value="C:transcription elongation factor complex"/>
    <property type="evidence" value="ECO:0007669"/>
    <property type="project" value="InterPro"/>
</dbReference>
<evidence type="ECO:0000256" key="2">
    <source>
        <dbReference type="ARBA" id="ARBA00009171"/>
    </source>
</evidence>
<evidence type="ECO:0000256" key="4">
    <source>
        <dbReference type="ARBA" id="ARBA00023163"/>
    </source>
</evidence>
<evidence type="ECO:0000256" key="3">
    <source>
        <dbReference type="ARBA" id="ARBA00023015"/>
    </source>
</evidence>
<name>A0AAV2T747_CALDB</name>
<dbReference type="InterPro" id="IPR019464">
    <property type="entry name" value="ELL_N"/>
</dbReference>
<feature type="region of interest" description="Disordered" evidence="7">
    <location>
        <begin position="300"/>
        <end position="349"/>
    </location>
</feature>
<dbReference type="SUPFAM" id="SSF46785">
    <property type="entry name" value="Winged helix' DNA-binding domain"/>
    <property type="match status" value="1"/>
</dbReference>
<dbReference type="PANTHER" id="PTHR23288">
    <property type="entry name" value="OCCLUDIN AND RNA POLYMERASE II ELONGATION FACTOR ELL"/>
    <property type="match status" value="1"/>
</dbReference>
<evidence type="ECO:0000256" key="6">
    <source>
        <dbReference type="PROSITE-ProRule" id="PRU01324"/>
    </source>
</evidence>
<dbReference type="GO" id="GO:0032968">
    <property type="term" value="P:positive regulation of transcription elongation by RNA polymerase II"/>
    <property type="evidence" value="ECO:0007669"/>
    <property type="project" value="TreeGrafter"/>
</dbReference>
<dbReference type="GO" id="GO:0000987">
    <property type="term" value="F:cis-regulatory region sequence-specific DNA binding"/>
    <property type="evidence" value="ECO:0007669"/>
    <property type="project" value="TreeGrafter"/>
</dbReference>
<feature type="compositionally biased region" description="Polar residues" evidence="7">
    <location>
        <begin position="425"/>
        <end position="446"/>
    </location>
</feature>
<accession>A0AAV2T747</accession>
<evidence type="ECO:0000259" key="8">
    <source>
        <dbReference type="PROSITE" id="PS51980"/>
    </source>
</evidence>
<protein>
    <recommendedName>
        <fullName evidence="8">OCEL domain-containing protein</fullName>
    </recommendedName>
</protein>
<feature type="region of interest" description="Disordered" evidence="7">
    <location>
        <begin position="496"/>
        <end position="530"/>
    </location>
</feature>
<feature type="compositionally biased region" description="Low complexity" evidence="7">
    <location>
        <begin position="519"/>
        <end position="530"/>
    </location>
</feature>
<evidence type="ECO:0000313" key="9">
    <source>
        <dbReference type="EMBL" id="CAL5131899.1"/>
    </source>
</evidence>
<sequence length="868" mass="95644">MSLKSVKCENFIYDDPSYRDCELFQFRLTDSALRDLEKYATTLGGDTFQLRISDTQNSFTIPLPGRPGKFTFGITNLDGATDGSVDCLCINQGRVKCMGKVNSRITVNAKEDSFSIAREKMVQLEDEGKKSQTKEIGMRKRQMNKLGSSYAGSKNHLDSVQEGTSHPPEFRSGGSSHTSHSPQAPAPLGQQHTQSPHAPSGFGPSLSLPNTAVSVRPLRERIIHLLALRPYQRNELLLRLERDGLTTAQKTQLDDLLSQVSRVGRRSAYHILPSIIPELDPSWPGYPAGEKGRIISLKAKQRTCSPSTTSPPSRSHTASPANVPPKPLITEDEFSRRPTRAAPPSAPHPLSRKIAALDLLSSGVSESDVSARLGVCKELLGHWRAAEKELRERYARQNQKSDTRPRSPLANTTNSSSRSQTNLNASSHTRSSQSSIYGPSQNTSSLAADLSISPSKRPRVEQLSNSVRPSAGPNCRTSLKPVARAVPEPIVHSLVDSDNRHFSSGGSDEVIRPNLGENSQLLSPPSLQDSIPQTLFDQRQTQFCSLSGGTGSEGESASHTPCSNVSSGSSTHGTTAASHPSFLTNNCSTVGRPSQSRSFSQAADREPLRNCLFPDRTNRSCDLDDVDDQNCTERETRLCDNESDAAKLSLHGTSHSMGFDEIQSADLALRIAEINRLYPRICTVDQIEMYRTEFQSTYPTYLRMYHSFSDIWKAVSNLRSRLLEATKTDGLDSHLTGSLADQLDSFLRRSRTQKYRDDQAQLTLMAHKLRLLKRRLLESRRNNAFDPRNRLSLPASPAPQNSGLKRSRSQSKQSVGHIPNPLEHQVMELGTKQTVRGSDQARGVFAPGQRDSRFDRLEVSRSGQTAAV</sequence>
<dbReference type="SUPFAM" id="SSF144292">
    <property type="entry name" value="occludin/ELL-like"/>
    <property type="match status" value="1"/>
</dbReference>
<dbReference type="GO" id="GO:0042795">
    <property type="term" value="P:snRNA transcription by RNA polymerase II"/>
    <property type="evidence" value="ECO:0007669"/>
    <property type="project" value="TreeGrafter"/>
</dbReference>
<evidence type="ECO:0000256" key="5">
    <source>
        <dbReference type="ARBA" id="ARBA00023242"/>
    </source>
</evidence>
<feature type="region of interest" description="Disordered" evidence="7">
    <location>
        <begin position="783"/>
        <end position="868"/>
    </location>
</feature>
<reference evidence="9" key="1">
    <citation type="submission" date="2024-06" db="EMBL/GenBank/DDBJ databases">
        <authorList>
            <person name="Liu X."/>
            <person name="Lenzi L."/>
            <person name="Haldenby T S."/>
            <person name="Uol C."/>
        </authorList>
    </citation>
    <scope>NUCLEOTIDE SEQUENCE</scope>
</reference>
<feature type="compositionally biased region" description="Low complexity" evidence="7">
    <location>
        <begin position="303"/>
        <end position="320"/>
    </location>
</feature>
<proteinExistence type="inferred from homology"/>
<dbReference type="AlphaFoldDB" id="A0AAV2T747"/>
<feature type="domain" description="OCEL" evidence="8">
    <location>
        <begin position="672"/>
        <end position="784"/>
    </location>
</feature>
<gene>
    <name evidence="9" type="ORF">CDAUBV1_LOCUS4433</name>
</gene>
<dbReference type="InterPro" id="IPR042065">
    <property type="entry name" value="E3_ELL-like"/>
</dbReference>
<comment type="subcellular location">
    <subcellularLocation>
        <location evidence="1">Nucleus</location>
    </subcellularLocation>
</comment>
<dbReference type="EMBL" id="CAXLJL010000112">
    <property type="protein sequence ID" value="CAL5131899.1"/>
    <property type="molecule type" value="Genomic_DNA"/>
</dbReference>
<feature type="compositionally biased region" description="Basic and acidic residues" evidence="7">
    <location>
        <begin position="850"/>
        <end position="859"/>
    </location>
</feature>
<evidence type="ECO:0000313" key="10">
    <source>
        <dbReference type="Proteomes" id="UP001497525"/>
    </source>
</evidence>
<feature type="compositionally biased region" description="Polar residues" evidence="7">
    <location>
        <begin position="173"/>
        <end position="182"/>
    </location>
</feature>
<dbReference type="Proteomes" id="UP001497525">
    <property type="component" value="Unassembled WGS sequence"/>
</dbReference>
<dbReference type="InterPro" id="IPR036390">
    <property type="entry name" value="WH_DNA-bd_sf"/>
</dbReference>
<dbReference type="PROSITE" id="PS51980">
    <property type="entry name" value="OCEL"/>
    <property type="match status" value="1"/>
</dbReference>
<evidence type="ECO:0000256" key="7">
    <source>
        <dbReference type="SAM" id="MobiDB-lite"/>
    </source>
</evidence>
<dbReference type="Pfam" id="PF10390">
    <property type="entry name" value="ELL"/>
    <property type="match status" value="1"/>
</dbReference>
<feature type="region of interest" description="Disordered" evidence="7">
    <location>
        <begin position="545"/>
        <end position="580"/>
    </location>
</feature>
<dbReference type="InterPro" id="IPR031176">
    <property type="entry name" value="ELL/occludin"/>
</dbReference>
<dbReference type="PANTHER" id="PTHR23288:SF17">
    <property type="entry name" value="RNA POLYMERASE II ELONGATION FACTOR ELL"/>
    <property type="match status" value="1"/>
</dbReference>
<feature type="compositionally biased region" description="Basic and acidic residues" evidence="7">
    <location>
        <begin position="394"/>
        <end position="405"/>
    </location>
</feature>
<feature type="region of interest" description="Disordered" evidence="7">
    <location>
        <begin position="148"/>
        <end position="206"/>
    </location>
</feature>
<dbReference type="GO" id="GO:0006368">
    <property type="term" value="P:transcription elongation by RNA polymerase II"/>
    <property type="evidence" value="ECO:0007669"/>
    <property type="project" value="InterPro"/>
</dbReference>
<feature type="compositionally biased region" description="Low complexity" evidence="7">
    <location>
        <begin position="411"/>
        <end position="424"/>
    </location>
</feature>
<comment type="caution">
    <text evidence="9">The sequence shown here is derived from an EMBL/GenBank/DDBJ whole genome shotgun (WGS) entry which is preliminary data.</text>
</comment>
<evidence type="ECO:0000256" key="1">
    <source>
        <dbReference type="ARBA" id="ARBA00004123"/>
    </source>
</evidence>
<keyword evidence="3" id="KW-0805">Transcription regulation</keyword>
<keyword evidence="5" id="KW-0539">Nucleus</keyword>
<dbReference type="Gene3D" id="1.10.10.2670">
    <property type="entry name" value="E3 ubiquitin-protein ligase"/>
    <property type="match status" value="1"/>
</dbReference>